<feature type="compositionally biased region" description="Basic and acidic residues" evidence="11">
    <location>
        <begin position="383"/>
        <end position="398"/>
    </location>
</feature>
<comment type="subcellular location">
    <subcellularLocation>
        <location evidence="1">Nucleus</location>
    </subcellularLocation>
</comment>
<evidence type="ECO:0000256" key="5">
    <source>
        <dbReference type="ARBA" id="ARBA00022833"/>
    </source>
</evidence>
<evidence type="ECO:0000313" key="15">
    <source>
        <dbReference type="Proteomes" id="UP000887577"/>
    </source>
</evidence>
<dbReference type="PROSITE" id="PS51293">
    <property type="entry name" value="SANT"/>
    <property type="match status" value="1"/>
</dbReference>
<dbReference type="GO" id="GO:0043565">
    <property type="term" value="F:sequence-specific DNA binding"/>
    <property type="evidence" value="ECO:0007669"/>
    <property type="project" value="InterPro"/>
</dbReference>
<evidence type="ECO:0000256" key="4">
    <source>
        <dbReference type="ARBA" id="ARBA00022771"/>
    </source>
</evidence>
<evidence type="ECO:0000259" key="14">
    <source>
        <dbReference type="PROSITE" id="PS51293"/>
    </source>
</evidence>
<dbReference type="GO" id="GO:0000122">
    <property type="term" value="P:negative regulation of transcription by RNA polymerase II"/>
    <property type="evidence" value="ECO:0007669"/>
    <property type="project" value="TreeGrafter"/>
</dbReference>
<keyword evidence="8" id="KW-0804">Transcription</keyword>
<evidence type="ECO:0000313" key="16">
    <source>
        <dbReference type="WBParaSite" id="PSU_v2.g14527.t1"/>
    </source>
</evidence>
<organism evidence="15 16">
    <name type="scientific">Panagrolaimus superbus</name>
    <dbReference type="NCBI Taxonomy" id="310955"/>
    <lineage>
        <taxon>Eukaryota</taxon>
        <taxon>Metazoa</taxon>
        <taxon>Ecdysozoa</taxon>
        <taxon>Nematoda</taxon>
        <taxon>Chromadorea</taxon>
        <taxon>Rhabditida</taxon>
        <taxon>Tylenchina</taxon>
        <taxon>Panagrolaimomorpha</taxon>
        <taxon>Panagrolaimoidea</taxon>
        <taxon>Panagrolaimidae</taxon>
        <taxon>Panagrolaimus</taxon>
    </lineage>
</organism>
<dbReference type="FunFam" id="1.10.10.60:FF:000012">
    <property type="entry name" value="Metastasis-associated 1 family, member 3"/>
    <property type="match status" value="1"/>
</dbReference>
<dbReference type="Proteomes" id="UP000887577">
    <property type="component" value="Unplaced"/>
</dbReference>
<keyword evidence="6" id="KW-0805">Transcription regulation</keyword>
<evidence type="ECO:0000256" key="11">
    <source>
        <dbReference type="SAM" id="MobiDB-lite"/>
    </source>
</evidence>
<dbReference type="GO" id="GO:0003714">
    <property type="term" value="F:transcription corepressor activity"/>
    <property type="evidence" value="ECO:0007669"/>
    <property type="project" value="TreeGrafter"/>
</dbReference>
<keyword evidence="15" id="KW-1185">Reference proteome</keyword>
<evidence type="ECO:0000256" key="2">
    <source>
        <dbReference type="ARBA" id="ARBA00022491"/>
    </source>
</evidence>
<dbReference type="Pfam" id="PF00320">
    <property type="entry name" value="GATA"/>
    <property type="match status" value="1"/>
</dbReference>
<sequence length="460" mass="52727">MYVPGADLPTWPTTAVSEESDRDQLLYRPGDICEDAEIEYIKQCRTYRTFLFQSNPRITALERDSRLGDLVMDDAIVTLHNCGYNIEKARDIMKQQDALLAKDSLFLTQEDAKKFSKGIKAHGKNFPKIRKEFLPSHMREHLVKFYYMWKKSRDAVPPRTLHRTRLMPKKVIKNGQPPRAQSCDFIDYASASESELEEIQERACHHCYDTKSRDWHHAGSNRQLMCTDCRLHYKKYGILRPVERPATVPLCLSRGSPTDDMGVRTRANGKHRRKLSKGRVLDSPAGDEKHSRKSRKRIHRHSAMSDDVLETASSPRTAPPTPIMNGSAEKSSRQTSEPKDIEMNGEIQKPPTNEYQSSSSTVSSPSPKVENNIEKEEEILPPAEKKIKHEPPELKPEIDLPLLPQPLPQQQPMEVEVKDEKENFPVVAIKEEIDEGEAAVLSLEQQQSLKEMHEKDFDQR</sequence>
<accession>A0A914Y706</accession>
<feature type="domain" description="ELM2" evidence="13">
    <location>
        <begin position="1"/>
        <end position="97"/>
    </location>
</feature>
<dbReference type="SMART" id="SM00401">
    <property type="entry name" value="ZnF_GATA"/>
    <property type="match status" value="1"/>
</dbReference>
<feature type="compositionally biased region" description="Low complexity" evidence="11">
    <location>
        <begin position="357"/>
        <end position="370"/>
    </location>
</feature>
<dbReference type="InterPro" id="IPR009057">
    <property type="entry name" value="Homeodomain-like_sf"/>
</dbReference>
<keyword evidence="4 10" id="KW-0863">Zinc-finger</keyword>
<dbReference type="GO" id="GO:0042826">
    <property type="term" value="F:histone deacetylase binding"/>
    <property type="evidence" value="ECO:0007669"/>
    <property type="project" value="TreeGrafter"/>
</dbReference>
<feature type="region of interest" description="Disordered" evidence="11">
    <location>
        <begin position="251"/>
        <end position="407"/>
    </location>
</feature>
<feature type="domain" description="GATA-type" evidence="12">
    <location>
        <begin position="198"/>
        <end position="254"/>
    </location>
</feature>
<evidence type="ECO:0000259" key="13">
    <source>
        <dbReference type="PROSITE" id="PS51156"/>
    </source>
</evidence>
<keyword evidence="7" id="KW-0238">DNA-binding</keyword>
<dbReference type="InterPro" id="IPR040138">
    <property type="entry name" value="MIER/MTA"/>
</dbReference>
<dbReference type="Gene3D" id="1.10.10.60">
    <property type="entry name" value="Homeodomain-like"/>
    <property type="match status" value="1"/>
</dbReference>
<evidence type="ECO:0000256" key="10">
    <source>
        <dbReference type="PROSITE-ProRule" id="PRU00094"/>
    </source>
</evidence>
<reference evidence="16" key="1">
    <citation type="submission" date="2022-11" db="UniProtKB">
        <authorList>
            <consortium name="WormBaseParasite"/>
        </authorList>
    </citation>
    <scope>IDENTIFICATION</scope>
</reference>
<keyword evidence="9" id="KW-0539">Nucleus</keyword>
<evidence type="ECO:0000256" key="3">
    <source>
        <dbReference type="ARBA" id="ARBA00022723"/>
    </source>
</evidence>
<dbReference type="InterPro" id="IPR013088">
    <property type="entry name" value="Znf_NHR/GATA"/>
</dbReference>
<evidence type="ECO:0000256" key="1">
    <source>
        <dbReference type="ARBA" id="ARBA00004123"/>
    </source>
</evidence>
<feature type="compositionally biased region" description="Basic and acidic residues" evidence="11">
    <location>
        <begin position="330"/>
        <end position="342"/>
    </location>
</feature>
<feature type="compositionally biased region" description="Basic residues" evidence="11">
    <location>
        <begin position="267"/>
        <end position="277"/>
    </location>
</feature>
<proteinExistence type="predicted"/>
<dbReference type="WBParaSite" id="PSU_v2.g14527.t1">
    <property type="protein sequence ID" value="PSU_v2.g14527.t1"/>
    <property type="gene ID" value="PSU_v2.g14527"/>
</dbReference>
<dbReference type="Gene3D" id="3.30.50.10">
    <property type="entry name" value="Erythroid Transcription Factor GATA-1, subunit A"/>
    <property type="match status" value="1"/>
</dbReference>
<dbReference type="PANTHER" id="PTHR10865:SF28">
    <property type="entry name" value="ELM2 DOMAIN-CONTAINING PROTEIN"/>
    <property type="match status" value="1"/>
</dbReference>
<keyword evidence="3" id="KW-0479">Metal-binding</keyword>
<evidence type="ECO:0000259" key="12">
    <source>
        <dbReference type="PROSITE" id="PS50114"/>
    </source>
</evidence>
<name>A0A914Y706_9BILA</name>
<evidence type="ECO:0000256" key="6">
    <source>
        <dbReference type="ARBA" id="ARBA00023015"/>
    </source>
</evidence>
<dbReference type="PANTHER" id="PTHR10865">
    <property type="entry name" value="METASTASIS-ASSOCIATED PROTEIN AND MESODERM INDUCTION EARLY RESPONSE PROTEIN"/>
    <property type="match status" value="1"/>
</dbReference>
<keyword evidence="5" id="KW-0862">Zinc</keyword>
<dbReference type="CDD" id="cd00202">
    <property type="entry name" value="ZnF_GATA"/>
    <property type="match status" value="1"/>
</dbReference>
<feature type="domain" description="SANT" evidence="14">
    <location>
        <begin position="108"/>
        <end position="154"/>
    </location>
</feature>
<evidence type="ECO:0000256" key="8">
    <source>
        <dbReference type="ARBA" id="ARBA00023163"/>
    </source>
</evidence>
<protein>
    <submittedName>
        <fullName evidence="16">Uncharacterized protein</fullName>
    </submittedName>
</protein>
<dbReference type="PROSITE" id="PS51156">
    <property type="entry name" value="ELM2"/>
    <property type="match status" value="1"/>
</dbReference>
<dbReference type="SUPFAM" id="SSF57716">
    <property type="entry name" value="Glucocorticoid receptor-like (DNA-binding domain)"/>
    <property type="match status" value="1"/>
</dbReference>
<dbReference type="PROSITE" id="PS50114">
    <property type="entry name" value="GATA_ZN_FINGER_2"/>
    <property type="match status" value="1"/>
</dbReference>
<feature type="compositionally biased region" description="Basic residues" evidence="11">
    <location>
        <begin position="291"/>
        <end position="302"/>
    </location>
</feature>
<keyword evidence="2" id="KW-0678">Repressor</keyword>
<dbReference type="GO" id="GO:0005654">
    <property type="term" value="C:nucleoplasm"/>
    <property type="evidence" value="ECO:0007669"/>
    <property type="project" value="TreeGrafter"/>
</dbReference>
<evidence type="ECO:0000256" key="9">
    <source>
        <dbReference type="ARBA" id="ARBA00023242"/>
    </source>
</evidence>
<dbReference type="InterPro" id="IPR000949">
    <property type="entry name" value="ELM2_dom"/>
</dbReference>
<evidence type="ECO:0000256" key="7">
    <source>
        <dbReference type="ARBA" id="ARBA00023125"/>
    </source>
</evidence>
<dbReference type="AlphaFoldDB" id="A0A914Y706"/>
<dbReference type="GO" id="GO:0008270">
    <property type="term" value="F:zinc ion binding"/>
    <property type="evidence" value="ECO:0007669"/>
    <property type="project" value="UniProtKB-KW"/>
</dbReference>
<dbReference type="SUPFAM" id="SSF46689">
    <property type="entry name" value="Homeodomain-like"/>
    <property type="match status" value="1"/>
</dbReference>
<dbReference type="InterPro" id="IPR017884">
    <property type="entry name" value="SANT_dom"/>
</dbReference>
<dbReference type="InterPro" id="IPR000679">
    <property type="entry name" value="Znf_GATA"/>
</dbReference>